<accession>A0A418YIQ8</accession>
<dbReference type="PANTHER" id="PTHR43283">
    <property type="entry name" value="BETA-LACTAMASE-RELATED"/>
    <property type="match status" value="1"/>
</dbReference>
<evidence type="ECO:0000259" key="2">
    <source>
        <dbReference type="Pfam" id="PF00144"/>
    </source>
</evidence>
<dbReference type="SUPFAM" id="SSF56601">
    <property type="entry name" value="beta-lactamase/transpeptidase-like"/>
    <property type="match status" value="1"/>
</dbReference>
<protein>
    <submittedName>
        <fullName evidence="3">Class C beta-lactamase-related serine hydrolase</fullName>
    </submittedName>
</protein>
<feature type="domain" description="Beta-lactamase-related" evidence="2">
    <location>
        <begin position="90"/>
        <end position="365"/>
    </location>
</feature>
<dbReference type="RefSeq" id="WP_119909301.1">
    <property type="nucleotide sequence ID" value="NZ_QZCH01000002.1"/>
</dbReference>
<dbReference type="AlphaFoldDB" id="A0A418YIQ8"/>
<feature type="chain" id="PRO_5019436843" evidence="1">
    <location>
        <begin position="24"/>
        <end position="397"/>
    </location>
</feature>
<name>A0A418YIQ8_9GAMM</name>
<dbReference type="PANTHER" id="PTHR43283:SF7">
    <property type="entry name" value="BETA-LACTAMASE-RELATED DOMAIN-CONTAINING PROTEIN"/>
    <property type="match status" value="1"/>
</dbReference>
<keyword evidence="4" id="KW-1185">Reference proteome</keyword>
<dbReference type="OrthoDB" id="5905992at2"/>
<dbReference type="Gene3D" id="3.40.710.10">
    <property type="entry name" value="DD-peptidase/beta-lactamase superfamily"/>
    <property type="match status" value="1"/>
</dbReference>
<comment type="caution">
    <text evidence="3">The sequence shown here is derived from an EMBL/GenBank/DDBJ whole genome shotgun (WGS) entry which is preliminary data.</text>
</comment>
<dbReference type="GO" id="GO:0016787">
    <property type="term" value="F:hydrolase activity"/>
    <property type="evidence" value="ECO:0007669"/>
    <property type="project" value="UniProtKB-KW"/>
</dbReference>
<dbReference type="InterPro" id="IPR001466">
    <property type="entry name" value="Beta-lactam-related"/>
</dbReference>
<dbReference type="EMBL" id="QZCH01000002">
    <property type="protein sequence ID" value="RJG50499.1"/>
    <property type="molecule type" value="Genomic_DNA"/>
</dbReference>
<organism evidence="3 4">
    <name type="scientific">Motilimonas pumila</name>
    <dbReference type="NCBI Taxonomy" id="2303987"/>
    <lineage>
        <taxon>Bacteria</taxon>
        <taxon>Pseudomonadati</taxon>
        <taxon>Pseudomonadota</taxon>
        <taxon>Gammaproteobacteria</taxon>
        <taxon>Alteromonadales</taxon>
        <taxon>Alteromonadales genera incertae sedis</taxon>
        <taxon>Motilimonas</taxon>
    </lineage>
</organism>
<dbReference type="Pfam" id="PF00144">
    <property type="entry name" value="Beta-lactamase"/>
    <property type="match status" value="1"/>
</dbReference>
<feature type="signal peptide" evidence="1">
    <location>
        <begin position="1"/>
        <end position="23"/>
    </location>
</feature>
<keyword evidence="3" id="KW-0378">Hydrolase</keyword>
<dbReference type="InterPro" id="IPR012338">
    <property type="entry name" value="Beta-lactam/transpept-like"/>
</dbReference>
<evidence type="ECO:0000313" key="3">
    <source>
        <dbReference type="EMBL" id="RJG50499.1"/>
    </source>
</evidence>
<evidence type="ECO:0000313" key="4">
    <source>
        <dbReference type="Proteomes" id="UP000283255"/>
    </source>
</evidence>
<sequence length="397" mass="43299">MKTTIKALVIALSLTATLGMAHADSTPSNQVPLNIDTWQQQRAQGLSQLNTITPNVMAVNAQDVFKVDHQKRDYDLHEIPSVARIMNHPAVGSVVIMNRDGDVLLEHYRDANRNTTFSDQSSTKSIGYVLLNRALKTGSVSLDDKVEQYIGDIGSGFKGRTVGDVAAMAVNHNVAELAAYKGDKDALAMFDHDERVIGLQRNDSRETLREFIPTIKAAGETNEWDGEIANYATINTSVLGLILEAATNVPLEQQVRELMHDIGGENTVYMGTDFAGTPVIGASMMSSTIDFARYGRLLISDAEVTKQDIKDAQQQGEVVPAELTAVEGRYYKSAIMNQYGVGHSGWGGQLLWADPESGTVVAINSRVGSELAAPYDHFVKLYTAAIDIVKDQRAKQK</sequence>
<proteinExistence type="predicted"/>
<keyword evidence="1" id="KW-0732">Signal</keyword>
<reference evidence="3 4" key="2">
    <citation type="submission" date="2019-01" db="EMBL/GenBank/DDBJ databases">
        <title>Motilimonas pumilus sp. nov., isolated from the gut of sea cucumber (Apostichopus japonicus).</title>
        <authorList>
            <person name="Wang F.-Q."/>
            <person name="Ren L.-H."/>
            <person name="Lin Y.-W."/>
            <person name="Sun G.-H."/>
            <person name="Du Z.-J."/>
            <person name="Zhao J.-X."/>
            <person name="Liu X.-J."/>
            <person name="Liu L.-J."/>
        </authorList>
    </citation>
    <scope>NUCLEOTIDE SEQUENCE [LARGE SCALE GENOMIC DNA]</scope>
    <source>
        <strain evidence="3 4">PLHSC7-2</strain>
    </source>
</reference>
<reference evidence="3 4" key="1">
    <citation type="submission" date="2018-09" db="EMBL/GenBank/DDBJ databases">
        <authorList>
            <person name="Wang F."/>
        </authorList>
    </citation>
    <scope>NUCLEOTIDE SEQUENCE [LARGE SCALE GENOMIC DNA]</scope>
    <source>
        <strain evidence="3 4">PLHSC7-2</strain>
    </source>
</reference>
<evidence type="ECO:0000256" key="1">
    <source>
        <dbReference type="SAM" id="SignalP"/>
    </source>
</evidence>
<dbReference type="Proteomes" id="UP000283255">
    <property type="component" value="Unassembled WGS sequence"/>
</dbReference>
<gene>
    <name evidence="3" type="ORF">D1Z90_03190</name>
</gene>
<dbReference type="InterPro" id="IPR050789">
    <property type="entry name" value="Diverse_Enzym_Activities"/>
</dbReference>